<keyword evidence="3" id="KW-1185">Reference proteome</keyword>
<dbReference type="Proteomes" id="UP000246894">
    <property type="component" value="Chromosome"/>
</dbReference>
<feature type="transmembrane region" description="Helical" evidence="1">
    <location>
        <begin position="33"/>
        <end position="53"/>
    </location>
</feature>
<gene>
    <name evidence="2" type="ORF">AURMO_00505</name>
</gene>
<accession>A0A2Z3RX58</accession>
<dbReference type="OrthoDB" id="5120536at2"/>
<keyword evidence="1" id="KW-1133">Transmembrane helix</keyword>
<keyword evidence="1" id="KW-0812">Transmembrane</keyword>
<reference evidence="2 3" key="1">
    <citation type="submission" date="2017-10" db="EMBL/GenBank/DDBJ databases">
        <title>Genome of an Actinobacterium that displays light-enhanced growth.</title>
        <authorList>
            <person name="Maresca J.A."/>
            <person name="Hempel P."/>
            <person name="Shevchenko O."/>
            <person name="Miller K.J."/>
            <person name="Hahn M.W."/>
        </authorList>
    </citation>
    <scope>NUCLEOTIDE SEQUENCE [LARGE SCALE GENOMIC DNA]</scope>
    <source>
        <strain evidence="2 3">MWH-Mo1</strain>
    </source>
</reference>
<evidence type="ECO:0000256" key="1">
    <source>
        <dbReference type="SAM" id="Phobius"/>
    </source>
</evidence>
<evidence type="ECO:0000313" key="2">
    <source>
        <dbReference type="EMBL" id="AWR21121.1"/>
    </source>
</evidence>
<sequence length="67" mass="7489">MRKFLFNASVLGALFGGFSALRATARGPRDWRLILVWLGWGISVALAVADVVAESKEEELENEQYDF</sequence>
<dbReference type="EMBL" id="CP023994">
    <property type="protein sequence ID" value="AWR21121.1"/>
    <property type="molecule type" value="Genomic_DNA"/>
</dbReference>
<dbReference type="KEGG" id="aum:AURMO_00505"/>
<dbReference type="RefSeq" id="WP_110232993.1">
    <property type="nucleotide sequence ID" value="NZ_CP023994.1"/>
</dbReference>
<proteinExistence type="predicted"/>
<evidence type="ECO:0000313" key="3">
    <source>
        <dbReference type="Proteomes" id="UP000246894"/>
    </source>
</evidence>
<protein>
    <submittedName>
        <fullName evidence="2">Uncharacterized protein</fullName>
    </submittedName>
</protein>
<dbReference type="AlphaFoldDB" id="A0A2Z3RX58"/>
<name>A0A2Z3RX58_9MICO</name>
<keyword evidence="1" id="KW-0472">Membrane</keyword>
<organism evidence="2 3">
    <name type="scientific">Aurantimicrobium photophilum</name>
    <dbReference type="NCBI Taxonomy" id="1987356"/>
    <lineage>
        <taxon>Bacteria</taxon>
        <taxon>Bacillati</taxon>
        <taxon>Actinomycetota</taxon>
        <taxon>Actinomycetes</taxon>
        <taxon>Micrococcales</taxon>
        <taxon>Microbacteriaceae</taxon>
        <taxon>Aurantimicrobium</taxon>
    </lineage>
</organism>